<organism evidence="1 2">
    <name type="scientific">Zhongshania arctica</name>
    <dbReference type="NCBI Taxonomy" id="3238302"/>
    <lineage>
        <taxon>Bacteria</taxon>
        <taxon>Pseudomonadati</taxon>
        <taxon>Pseudomonadota</taxon>
        <taxon>Gammaproteobacteria</taxon>
        <taxon>Cellvibrionales</taxon>
        <taxon>Spongiibacteraceae</taxon>
        <taxon>Zhongshania</taxon>
    </lineage>
</organism>
<evidence type="ECO:0000313" key="2">
    <source>
        <dbReference type="Proteomes" id="UP001557484"/>
    </source>
</evidence>
<dbReference type="InterPro" id="IPR027417">
    <property type="entry name" value="P-loop_NTPase"/>
</dbReference>
<reference evidence="1 2" key="1">
    <citation type="journal article" date="2011" name="Int. J. Syst. Evol. Microbiol.">
        <title>Zhongshania antarctica gen. nov., sp. nov. and Zhongshania guokunii sp. nov., gammaproteobacteria respectively isolated from coastal attached (fast) ice and surface seawater of the Antarctic.</title>
        <authorList>
            <person name="Li H.J."/>
            <person name="Zhang X.Y."/>
            <person name="Chen C.X."/>
            <person name="Zhang Y.J."/>
            <person name="Gao Z.M."/>
            <person name="Yu Y."/>
            <person name="Chen X.L."/>
            <person name="Chen B."/>
            <person name="Zhang Y.Z."/>
        </authorList>
    </citation>
    <scope>NUCLEOTIDE SEQUENCE [LARGE SCALE GENOMIC DNA]</scope>
    <source>
        <strain evidence="1 2">R06B22</strain>
    </source>
</reference>
<protein>
    <submittedName>
        <fullName evidence="1">Sulfotransferase family 2 domain-containing protein</fullName>
    </submittedName>
</protein>
<dbReference type="Proteomes" id="UP001557484">
    <property type="component" value="Unassembled WGS sequence"/>
</dbReference>
<name>A0ABV3TTT7_9GAMM</name>
<accession>A0ABV3TTT7</accession>
<dbReference type="EMBL" id="JBFRYB010000001">
    <property type="protein sequence ID" value="MEX1665018.1"/>
    <property type="molecule type" value="Genomic_DNA"/>
</dbReference>
<comment type="caution">
    <text evidence="1">The sequence shown here is derived from an EMBL/GenBank/DDBJ whole genome shotgun (WGS) entry which is preliminary data.</text>
</comment>
<gene>
    <name evidence="1" type="ORF">AB4875_05935</name>
</gene>
<dbReference type="Gene3D" id="3.40.50.300">
    <property type="entry name" value="P-loop containing nucleotide triphosphate hydrolases"/>
    <property type="match status" value="1"/>
</dbReference>
<dbReference type="RefSeq" id="WP_368375129.1">
    <property type="nucleotide sequence ID" value="NZ_JBFRYB010000001.1"/>
</dbReference>
<proteinExistence type="predicted"/>
<evidence type="ECO:0000313" key="1">
    <source>
        <dbReference type="EMBL" id="MEX1665018.1"/>
    </source>
</evidence>
<dbReference type="SUPFAM" id="SSF52540">
    <property type="entry name" value="P-loop containing nucleoside triphosphate hydrolases"/>
    <property type="match status" value="1"/>
</dbReference>
<sequence length="228" mass="26585">MIISHKYKFIFIKTAKTAGTSIEVFLSKNCGGDDVVTPIWPHIDSHCARNYRGVWNPIPEIIHNRARDIRATFDDLRDRKKYYNHISALSVRQRIPRKIWDSYFKFCVERNPWDKTLSHYYMENDRSGGCTSFDEYIQRAKFCINLPSYTDADGRLLVDKVVKYESLADELGIIFGEVGIPFNGSLGVSAKSDHRKDRRPYQEVYTIAQRAIIEKVFSKEIQMHGYVF</sequence>
<keyword evidence="2" id="KW-1185">Reference proteome</keyword>